<feature type="region of interest" description="Disordered" evidence="5">
    <location>
        <begin position="1"/>
        <end position="24"/>
    </location>
</feature>
<sequence length="546" mass="58085">MTPASRPHATAAPPPMRQSCDRCHKQKVRCTRTGNNNTGACDRCLSKRAQCVYSSSLPKGRPSLYRFADDDSPGRDMAGPAESPAPLGPGTTPKRHRRASSKPTSARARDDVPIGLEPSMGGGDACIDPGLSSNLLFAAMSTEGSGLVDISPDSWQYVAGLDCDSMKTVEADPQSRQATFNWHAIMDPPPQSTSDLLTRPAPAGTPGRDYGPSGPLAPPPALPAMPAAYPGDGKSHAKDPDAVIAELARLSVHLASLLRSNCSLSELDDDASQPTGPDHQSPLVDDATFESVAAWLTRGSVQKDVLSPLECHQLGLSPIPCPKAKTTGAILYYTLSASQHLLEIVCCLQPNRANGGSTPSTLMSSSPMSSLASHESSYFSLPKASSSLPTSPPSPTGPTSQTSLDNCSHIIRDLLIACHTMLLNRYAAVLVALDREADLRAHNSMTVIGDVRPAHKPYKPFDISLLIPSARARLVTIVQLCSYLIERQHKAMLLSSKSLGTSGVPIPQSLDLNNAPASDTASWEATKDLKCQVQEQLMRLQHKLCT</sequence>
<organism evidence="7 8">
    <name type="scientific">Aspergillus ochraceoroseus</name>
    <dbReference type="NCBI Taxonomy" id="138278"/>
    <lineage>
        <taxon>Eukaryota</taxon>
        <taxon>Fungi</taxon>
        <taxon>Dikarya</taxon>
        <taxon>Ascomycota</taxon>
        <taxon>Pezizomycotina</taxon>
        <taxon>Eurotiomycetes</taxon>
        <taxon>Eurotiomycetidae</taxon>
        <taxon>Eurotiales</taxon>
        <taxon>Aspergillaceae</taxon>
        <taxon>Aspergillus</taxon>
        <taxon>Aspergillus subgen. Nidulantes</taxon>
    </lineage>
</organism>
<comment type="caution">
    <text evidence="7">The sequence shown here is derived from an EMBL/GenBank/DDBJ whole genome shotgun (WGS) entry which is preliminary data.</text>
</comment>
<dbReference type="EMBL" id="JYKN01001300">
    <property type="protein sequence ID" value="KKK21031.1"/>
    <property type="molecule type" value="Genomic_DNA"/>
</dbReference>
<dbReference type="VEuPathDB" id="FungiDB:P175DRAFT_0501242"/>
<evidence type="ECO:0000313" key="7">
    <source>
        <dbReference type="EMBL" id="KKK21031.1"/>
    </source>
</evidence>
<evidence type="ECO:0000256" key="5">
    <source>
        <dbReference type="SAM" id="MobiDB-lite"/>
    </source>
</evidence>
<evidence type="ECO:0000259" key="6">
    <source>
        <dbReference type="PROSITE" id="PS50048"/>
    </source>
</evidence>
<evidence type="ECO:0000256" key="1">
    <source>
        <dbReference type="ARBA" id="ARBA00023015"/>
    </source>
</evidence>
<evidence type="ECO:0000256" key="2">
    <source>
        <dbReference type="ARBA" id="ARBA00023125"/>
    </source>
</evidence>
<dbReference type="Proteomes" id="UP000034947">
    <property type="component" value="Unassembled WGS sequence"/>
</dbReference>
<dbReference type="PROSITE" id="PS50048">
    <property type="entry name" value="ZN2_CY6_FUNGAL_2"/>
    <property type="match status" value="1"/>
</dbReference>
<dbReference type="Pfam" id="PF00172">
    <property type="entry name" value="Zn_clus"/>
    <property type="match status" value="1"/>
</dbReference>
<feature type="region of interest" description="Disordered" evidence="5">
    <location>
        <begin position="55"/>
        <end position="113"/>
    </location>
</feature>
<evidence type="ECO:0000256" key="4">
    <source>
        <dbReference type="ARBA" id="ARBA00023242"/>
    </source>
</evidence>
<dbReference type="GO" id="GO:0000981">
    <property type="term" value="F:DNA-binding transcription factor activity, RNA polymerase II-specific"/>
    <property type="evidence" value="ECO:0007669"/>
    <property type="project" value="InterPro"/>
</dbReference>
<proteinExistence type="predicted"/>
<dbReference type="SUPFAM" id="SSF57701">
    <property type="entry name" value="Zn2/Cys6 DNA-binding domain"/>
    <property type="match status" value="1"/>
</dbReference>
<gene>
    <name evidence="7" type="ORF">AOCH_004148</name>
</gene>
<protein>
    <recommendedName>
        <fullName evidence="6">Zn(2)-C6 fungal-type domain-containing protein</fullName>
    </recommendedName>
</protein>
<dbReference type="InterPro" id="IPR036864">
    <property type="entry name" value="Zn2-C6_fun-type_DNA-bd_sf"/>
</dbReference>
<keyword evidence="4" id="KW-0539">Nucleus</keyword>
<feature type="region of interest" description="Disordered" evidence="5">
    <location>
        <begin position="382"/>
        <end position="402"/>
    </location>
</feature>
<name>A0A0F8VD61_9EURO</name>
<keyword evidence="3" id="KW-0804">Transcription</keyword>
<dbReference type="InterPro" id="IPR001138">
    <property type="entry name" value="Zn2Cys6_DnaBD"/>
</dbReference>
<dbReference type="GO" id="GO:0008270">
    <property type="term" value="F:zinc ion binding"/>
    <property type="evidence" value="ECO:0007669"/>
    <property type="project" value="InterPro"/>
</dbReference>
<keyword evidence="1" id="KW-0805">Transcription regulation</keyword>
<dbReference type="Gene3D" id="4.10.240.10">
    <property type="entry name" value="Zn(2)-C6 fungal-type DNA-binding domain"/>
    <property type="match status" value="1"/>
</dbReference>
<dbReference type="SMART" id="SM00066">
    <property type="entry name" value="GAL4"/>
    <property type="match status" value="1"/>
</dbReference>
<feature type="domain" description="Zn(2)-C6 fungal-type" evidence="6">
    <location>
        <begin position="19"/>
        <end position="53"/>
    </location>
</feature>
<feature type="region of interest" description="Disordered" evidence="5">
    <location>
        <begin position="190"/>
        <end position="222"/>
    </location>
</feature>
<accession>A0A0F8VD61</accession>
<reference evidence="7 8" key="1">
    <citation type="submission" date="2015-02" db="EMBL/GenBank/DDBJ databases">
        <title>Draft Genome Sequences of Two Closely-Related Aflatoxigenic Aspergillus Species Obtained from the Cote d'Ivoire.</title>
        <authorList>
            <person name="Moore G.G."/>
            <person name="Beltz S.B."/>
            <person name="Mack B.M."/>
        </authorList>
    </citation>
    <scope>NUCLEOTIDE SEQUENCE [LARGE SCALE GENOMIC DNA]</scope>
    <source>
        <strain evidence="7 8">SRRC1432</strain>
    </source>
</reference>
<evidence type="ECO:0000256" key="3">
    <source>
        <dbReference type="ARBA" id="ARBA00023163"/>
    </source>
</evidence>
<keyword evidence="8" id="KW-1185">Reference proteome</keyword>
<dbReference type="OrthoDB" id="4222821at2759"/>
<dbReference type="PROSITE" id="PS00463">
    <property type="entry name" value="ZN2_CY6_FUNGAL_1"/>
    <property type="match status" value="1"/>
</dbReference>
<evidence type="ECO:0000313" key="8">
    <source>
        <dbReference type="Proteomes" id="UP000034947"/>
    </source>
</evidence>
<dbReference type="CDD" id="cd00067">
    <property type="entry name" value="GAL4"/>
    <property type="match status" value="1"/>
</dbReference>
<dbReference type="AlphaFoldDB" id="A0A0F8VD61"/>
<dbReference type="GO" id="GO:0003677">
    <property type="term" value="F:DNA binding"/>
    <property type="evidence" value="ECO:0007669"/>
    <property type="project" value="UniProtKB-KW"/>
</dbReference>
<keyword evidence="2" id="KW-0238">DNA-binding</keyword>